<evidence type="ECO:0000259" key="4">
    <source>
        <dbReference type="Pfam" id="PF10672"/>
    </source>
</evidence>
<dbReference type="CDD" id="cd02440">
    <property type="entry name" value="AdoMet_MTases"/>
    <property type="match status" value="1"/>
</dbReference>
<dbReference type="InterPro" id="IPR029063">
    <property type="entry name" value="SAM-dependent_MTases_sf"/>
</dbReference>
<dbReference type="Pfam" id="PF10672">
    <property type="entry name" value="Methyltrans_SAM"/>
    <property type="match status" value="1"/>
</dbReference>
<dbReference type="Gene3D" id="3.40.50.150">
    <property type="entry name" value="Vaccinia Virus protein VP39"/>
    <property type="match status" value="1"/>
</dbReference>
<evidence type="ECO:0000256" key="1">
    <source>
        <dbReference type="ARBA" id="ARBA00022603"/>
    </source>
</evidence>
<keyword evidence="3" id="KW-0949">S-adenosyl-L-methionine</keyword>
<evidence type="ECO:0000256" key="3">
    <source>
        <dbReference type="ARBA" id="ARBA00022691"/>
    </source>
</evidence>
<dbReference type="Proteomes" id="UP000824156">
    <property type="component" value="Unassembled WGS sequence"/>
</dbReference>
<protein>
    <submittedName>
        <fullName evidence="5">Class I SAM-dependent methyltransferase</fullName>
        <ecNumber evidence="5">2.1.1.-</ecNumber>
    </submittedName>
</protein>
<evidence type="ECO:0000313" key="6">
    <source>
        <dbReference type="Proteomes" id="UP000824156"/>
    </source>
</evidence>
<name>A0A9D2AYL7_9SPHI</name>
<keyword evidence="1 5" id="KW-0489">Methyltransferase</keyword>
<dbReference type="EMBL" id="DXEZ01000183">
    <property type="protein sequence ID" value="HIX54683.1"/>
    <property type="molecule type" value="Genomic_DNA"/>
</dbReference>
<dbReference type="AlphaFoldDB" id="A0A9D2AYL7"/>
<sequence>MEDFLVPRWEDYELIDFGDGEKLERFSTVVTIRPEPLAKGRPSLSRGEWEKMAHLKFIEHSSSSGKWKVLRGEIPKDWSMHFMHNGRSFKLKLAMTAFKHVGVFPEQSLNWRYIMDSLSQCDKEGPGKFLNLFAYTGAASLAARATGASVTHVDSIRQVVTWANENQQLSQLSDIRWIVEDALKYAKREAKRGRLYQGVIMDPPAFGYGPKGERWKLEAKLPELLEAVFTILDPSRHFLILNVYAHGITKDSVASLVQELYPLDGQVYVKNLMVESSTGKLFNQGILVRIQKGYSNSKLL</sequence>
<dbReference type="Gene3D" id="2.60.40.1180">
    <property type="entry name" value="Golgi alpha-mannosidase II"/>
    <property type="match status" value="1"/>
</dbReference>
<dbReference type="InterPro" id="IPR013780">
    <property type="entry name" value="Glyco_hydro_b"/>
</dbReference>
<comment type="caution">
    <text evidence="5">The sequence shown here is derived from an EMBL/GenBank/DDBJ whole genome shotgun (WGS) entry which is preliminary data.</text>
</comment>
<dbReference type="GO" id="GO:0032259">
    <property type="term" value="P:methylation"/>
    <property type="evidence" value="ECO:0007669"/>
    <property type="project" value="UniProtKB-KW"/>
</dbReference>
<dbReference type="PANTHER" id="PTHR43042:SF2">
    <property type="entry name" value="SAM-DEPENDENT METHYLTRANSFERASE"/>
    <property type="match status" value="1"/>
</dbReference>
<evidence type="ECO:0000256" key="2">
    <source>
        <dbReference type="ARBA" id="ARBA00022679"/>
    </source>
</evidence>
<dbReference type="GO" id="GO:0008168">
    <property type="term" value="F:methyltransferase activity"/>
    <property type="evidence" value="ECO:0007669"/>
    <property type="project" value="UniProtKB-KW"/>
</dbReference>
<evidence type="ECO:0000313" key="5">
    <source>
        <dbReference type="EMBL" id="HIX54683.1"/>
    </source>
</evidence>
<gene>
    <name evidence="5" type="ORF">H9853_06630</name>
</gene>
<feature type="domain" description="S-adenosylmethionine-dependent methyltransferase" evidence="4">
    <location>
        <begin position="65"/>
        <end position="227"/>
    </location>
</feature>
<keyword evidence="2 5" id="KW-0808">Transferase</keyword>
<dbReference type="SUPFAM" id="SSF53335">
    <property type="entry name" value="S-adenosyl-L-methionine-dependent methyltransferases"/>
    <property type="match status" value="1"/>
</dbReference>
<accession>A0A9D2AYL7</accession>
<dbReference type="InterPro" id="IPR019614">
    <property type="entry name" value="SAM-dep_methyl-trfase"/>
</dbReference>
<dbReference type="EC" id="2.1.1.-" evidence="5"/>
<organism evidence="5 6">
    <name type="scientific">Candidatus Sphingobacterium stercoripullorum</name>
    <dbReference type="NCBI Taxonomy" id="2838759"/>
    <lineage>
        <taxon>Bacteria</taxon>
        <taxon>Pseudomonadati</taxon>
        <taxon>Bacteroidota</taxon>
        <taxon>Sphingobacteriia</taxon>
        <taxon>Sphingobacteriales</taxon>
        <taxon>Sphingobacteriaceae</taxon>
        <taxon>Sphingobacterium</taxon>
    </lineage>
</organism>
<proteinExistence type="predicted"/>
<reference evidence="5" key="1">
    <citation type="journal article" date="2021" name="PeerJ">
        <title>Extensive microbial diversity within the chicken gut microbiome revealed by metagenomics and culture.</title>
        <authorList>
            <person name="Gilroy R."/>
            <person name="Ravi A."/>
            <person name="Getino M."/>
            <person name="Pursley I."/>
            <person name="Horton D.L."/>
            <person name="Alikhan N.F."/>
            <person name="Baker D."/>
            <person name="Gharbi K."/>
            <person name="Hall N."/>
            <person name="Watson M."/>
            <person name="Adriaenssens E.M."/>
            <person name="Foster-Nyarko E."/>
            <person name="Jarju S."/>
            <person name="Secka A."/>
            <person name="Antonio M."/>
            <person name="Oren A."/>
            <person name="Chaudhuri R.R."/>
            <person name="La Ragione R."/>
            <person name="Hildebrand F."/>
            <person name="Pallen M.J."/>
        </authorList>
    </citation>
    <scope>NUCLEOTIDE SEQUENCE</scope>
    <source>
        <strain evidence="5">1719</strain>
    </source>
</reference>
<reference evidence="5" key="2">
    <citation type="submission" date="2021-04" db="EMBL/GenBank/DDBJ databases">
        <authorList>
            <person name="Gilroy R."/>
        </authorList>
    </citation>
    <scope>NUCLEOTIDE SEQUENCE</scope>
    <source>
        <strain evidence="5">1719</strain>
    </source>
</reference>
<dbReference type="PANTHER" id="PTHR43042">
    <property type="entry name" value="SAM-DEPENDENT METHYLTRANSFERASE"/>
    <property type="match status" value="1"/>
</dbReference>